<evidence type="ECO:0000313" key="2">
    <source>
        <dbReference type="EMBL" id="CAL6114152.1"/>
    </source>
</evidence>
<reference evidence="1" key="1">
    <citation type="submission" date="2023-06" db="EMBL/GenBank/DDBJ databases">
        <authorList>
            <person name="Kurt Z."/>
        </authorList>
    </citation>
    <scope>NUCLEOTIDE SEQUENCE</scope>
</reference>
<dbReference type="EMBL" id="CATOUU010000428">
    <property type="protein sequence ID" value="CAI9929223.1"/>
    <property type="molecule type" value="Genomic_DNA"/>
</dbReference>
<proteinExistence type="predicted"/>
<evidence type="ECO:0000313" key="3">
    <source>
        <dbReference type="Proteomes" id="UP001642409"/>
    </source>
</evidence>
<organism evidence="1">
    <name type="scientific">Hexamita inflata</name>
    <dbReference type="NCBI Taxonomy" id="28002"/>
    <lineage>
        <taxon>Eukaryota</taxon>
        <taxon>Metamonada</taxon>
        <taxon>Diplomonadida</taxon>
        <taxon>Hexamitidae</taxon>
        <taxon>Hexamitinae</taxon>
        <taxon>Hexamita</taxon>
    </lineage>
</organism>
<sequence length="397" mass="44156">MFILTLQVQLKNEQTINLCDNIIYKGKTIVNYCLRQSALTSYSSLGTVIMTNKIDSTIFLDVGAVQQSNIKLRINIPKLSSFALFGVVDISVISCSFSIQLLDEVENAVTVCGVCSVKITQSDLQMNAVGHKVTGVIKSTAKNIIMQQSTIQLRTNATVSSIVVMEVNMIQNFILNKVNLAAHYFNQQDQNSIIISFATIQLIIQVIEVQFCIQNVSTFGIATGLTLSNQLIFNCYLCAYSLVYGLCSDQLMFGDNTNGYNLTCVFPFEFNGVSCSCADGYIINVTSCVDVISKISQLQQQVNFDISNVNYTLNQIITIQRTDINQFSKSLSDLQTDAIVNNSQHASYINQLISNITAINRTAAVPTYLIQLCKFEYYFYLQPLHTIIIYISNLTVN</sequence>
<gene>
    <name evidence="1" type="ORF">HINF_LOCUS16868</name>
    <name evidence="2" type="ORF">HINF_LOCUS77840</name>
</gene>
<dbReference type="Proteomes" id="UP001642409">
    <property type="component" value="Unassembled WGS sequence"/>
</dbReference>
<dbReference type="AlphaFoldDB" id="A0AA86P178"/>
<evidence type="ECO:0000313" key="1">
    <source>
        <dbReference type="EMBL" id="CAI9929223.1"/>
    </source>
</evidence>
<comment type="caution">
    <text evidence="1">The sequence shown here is derived from an EMBL/GenBank/DDBJ whole genome shotgun (WGS) entry which is preliminary data.</text>
</comment>
<reference evidence="2 3" key="2">
    <citation type="submission" date="2024-07" db="EMBL/GenBank/DDBJ databases">
        <authorList>
            <person name="Akdeniz Z."/>
        </authorList>
    </citation>
    <scope>NUCLEOTIDE SEQUENCE [LARGE SCALE GENOMIC DNA]</scope>
</reference>
<protein>
    <submittedName>
        <fullName evidence="2">Hypothetical_protein</fullName>
    </submittedName>
</protein>
<dbReference type="EMBL" id="CAXDID020000788">
    <property type="protein sequence ID" value="CAL6114152.1"/>
    <property type="molecule type" value="Genomic_DNA"/>
</dbReference>
<keyword evidence="3" id="KW-1185">Reference proteome</keyword>
<accession>A0AA86P178</accession>
<name>A0AA86P178_9EUKA</name>